<dbReference type="EMBL" id="HBEA01009383">
    <property type="protein sequence ID" value="CAD8257719.1"/>
    <property type="molecule type" value="Transcribed_RNA"/>
</dbReference>
<reference evidence="11" key="1">
    <citation type="submission" date="2021-01" db="EMBL/GenBank/DDBJ databases">
        <authorList>
            <person name="Corre E."/>
            <person name="Pelletier E."/>
            <person name="Niang G."/>
            <person name="Scheremetjew M."/>
            <person name="Finn R."/>
            <person name="Kale V."/>
            <person name="Holt S."/>
            <person name="Cochrane G."/>
            <person name="Meng A."/>
            <person name="Brown T."/>
            <person name="Cohen L."/>
        </authorList>
    </citation>
    <scope>NUCLEOTIDE SEQUENCE</scope>
    <source>
        <strain evidence="11">CCMP2078</strain>
    </source>
</reference>
<evidence type="ECO:0000256" key="8">
    <source>
        <dbReference type="SAM" id="MobiDB-lite"/>
    </source>
</evidence>
<feature type="region of interest" description="Disordered" evidence="8">
    <location>
        <begin position="571"/>
        <end position="643"/>
    </location>
</feature>
<dbReference type="InterPro" id="IPR039768">
    <property type="entry name" value="Nmd3"/>
</dbReference>
<dbReference type="InterPro" id="IPR048898">
    <property type="entry name" value="OB_NMD3"/>
</dbReference>
<comment type="function">
    <text evidence="7">Acts as an adapter for the XPO1/CRM1-mediated export of the 60S ribosomal subunit.</text>
</comment>
<comment type="subcellular location">
    <subcellularLocation>
        <location evidence="7">Cytoplasm</location>
    </subcellularLocation>
    <subcellularLocation>
        <location evidence="7">Nucleus</location>
    </subcellularLocation>
</comment>
<accession>A0A7R9YBJ9</accession>
<evidence type="ECO:0000313" key="11">
    <source>
        <dbReference type="EMBL" id="CAD8257719.1"/>
    </source>
</evidence>
<evidence type="ECO:0000256" key="4">
    <source>
        <dbReference type="ARBA" id="ARBA00022490"/>
    </source>
</evidence>
<feature type="compositionally biased region" description="Basic residues" evidence="8">
    <location>
        <begin position="500"/>
        <end position="509"/>
    </location>
</feature>
<evidence type="ECO:0000256" key="1">
    <source>
        <dbReference type="ARBA" id="ARBA00009794"/>
    </source>
</evidence>
<feature type="compositionally biased region" description="Basic residues" evidence="8">
    <location>
        <begin position="408"/>
        <end position="424"/>
    </location>
</feature>
<dbReference type="GO" id="GO:0043023">
    <property type="term" value="F:ribosomal large subunit binding"/>
    <property type="evidence" value="ECO:0007669"/>
    <property type="project" value="InterPro"/>
</dbReference>
<dbReference type="GO" id="GO:0015031">
    <property type="term" value="P:protein transport"/>
    <property type="evidence" value="ECO:0007669"/>
    <property type="project" value="UniProtKB-KW"/>
</dbReference>
<keyword evidence="5 7" id="KW-0653">Protein transport</keyword>
<dbReference type="GO" id="GO:0000055">
    <property type="term" value="P:ribosomal large subunit export from nucleus"/>
    <property type="evidence" value="ECO:0007669"/>
    <property type="project" value="TreeGrafter"/>
</dbReference>
<feature type="compositionally biased region" description="Basic and acidic residues" evidence="8">
    <location>
        <begin position="571"/>
        <end position="580"/>
    </location>
</feature>
<dbReference type="GO" id="GO:0005737">
    <property type="term" value="C:cytoplasm"/>
    <property type="evidence" value="ECO:0007669"/>
    <property type="project" value="UniProtKB-SubCell"/>
</dbReference>
<sequence length="643" mass="70979">MAAAAVGEIRCCLCGVSIPPNPTAMCETCVAQEYDITAGIPRTGSVTQCRKCGRWESHSKQWLRAERESQQLLSLCLKKVSGGLGRGPVRLKDAGWLWTEPHSRRLRLWIVVQGEVDSGATLQQRLVVEFKEHWRQCDECSREFTGGTWKALVQLRQKAEHKRSMLFLEQRLIQAGFERLSLDISPVRGGGLDFYFADKSIANTFIQFVGALVPVKTRASKKLVGMDNHSNIPRHQHTISAEIAATCKDDLVLPTKKASAALGPCLPLVKRVTSQIKLINPSTGIEMDISSESYWKKPLFTVLNASFLTDFIVLDVEPYERRRQDRDANQHVSSHTVMGEAVVARSSDFGSNDETFTVVTHLGGVLHDGDTALGYDLSNIVLPDDVREAIAKAFGSVEPPDVILVKKKKERSSEKAKRRRRRLKRFYEPEPNQTPDAKEEQDEAPEGEADASYENAGYPLETPRAAKEAENLPQSSPSTAFPRRSMFIGIEDEEKSERGGKKKGRKGRRQAKDNDDKDMEDFMEYLEHDDEMAAQLGLLPAAPVEGVSPSQAIGPEEDEATRIAREALEKYRIEGEERAPAKASSTEGASAAKATAAKATAAKAATPAAEPEVAPQAPTSFYDDDDDDDDDDEANGDSREVVP</sequence>
<dbReference type="PANTHER" id="PTHR12746:SF2">
    <property type="entry name" value="60S RIBOSOMAL EXPORT PROTEIN NMD3"/>
    <property type="match status" value="1"/>
</dbReference>
<feature type="region of interest" description="Disordered" evidence="8">
    <location>
        <begin position="466"/>
        <end position="520"/>
    </location>
</feature>
<evidence type="ECO:0000259" key="10">
    <source>
        <dbReference type="Pfam" id="PF21192"/>
    </source>
</evidence>
<protein>
    <recommendedName>
        <fullName evidence="2 7">60S ribosomal export protein NMD3</fullName>
    </recommendedName>
</protein>
<gene>
    <name evidence="11" type="ORF">PPYR1160_LOCUS7213</name>
</gene>
<keyword evidence="3 7" id="KW-0813">Transport</keyword>
<name>A0A7R9YBJ9_9STRA</name>
<feature type="compositionally biased region" description="Acidic residues" evidence="8">
    <location>
        <begin position="439"/>
        <end position="451"/>
    </location>
</feature>
<evidence type="ECO:0000256" key="7">
    <source>
        <dbReference type="RuleBase" id="RU364108"/>
    </source>
</evidence>
<keyword evidence="6 7" id="KW-0539">Nucleus</keyword>
<evidence type="ECO:0000259" key="9">
    <source>
        <dbReference type="Pfam" id="PF04981"/>
    </source>
</evidence>
<proteinExistence type="inferred from homology"/>
<dbReference type="InterPro" id="IPR007064">
    <property type="entry name" value="Nmd3_N"/>
</dbReference>
<dbReference type="Pfam" id="PF21192">
    <property type="entry name" value="OB_NMD3"/>
    <property type="match status" value="1"/>
</dbReference>
<feature type="domain" description="Nmd3 N-terminal" evidence="9">
    <location>
        <begin position="11"/>
        <end position="243"/>
    </location>
</feature>
<organism evidence="11">
    <name type="scientific">Pinguiococcus pyrenoidosus</name>
    <dbReference type="NCBI Taxonomy" id="172671"/>
    <lineage>
        <taxon>Eukaryota</taxon>
        <taxon>Sar</taxon>
        <taxon>Stramenopiles</taxon>
        <taxon>Ochrophyta</taxon>
        <taxon>Pinguiophyceae</taxon>
        <taxon>Pinguiochrysidales</taxon>
        <taxon>Pinguiochrysidaceae</taxon>
        <taxon>Pinguiococcus</taxon>
    </lineage>
</organism>
<dbReference type="Pfam" id="PF04981">
    <property type="entry name" value="NMD3"/>
    <property type="match status" value="1"/>
</dbReference>
<evidence type="ECO:0000256" key="2">
    <source>
        <dbReference type="ARBA" id="ARBA00017035"/>
    </source>
</evidence>
<evidence type="ECO:0000256" key="5">
    <source>
        <dbReference type="ARBA" id="ARBA00022927"/>
    </source>
</evidence>
<feature type="region of interest" description="Disordered" evidence="8">
    <location>
        <begin position="408"/>
        <end position="454"/>
    </location>
</feature>
<dbReference type="PANTHER" id="PTHR12746">
    <property type="entry name" value="NONSENSE-MEDIATED MRNA DECAY PROTEIN 3"/>
    <property type="match status" value="1"/>
</dbReference>
<dbReference type="GO" id="GO:0005634">
    <property type="term" value="C:nucleus"/>
    <property type="evidence" value="ECO:0007669"/>
    <property type="project" value="UniProtKB-SubCell"/>
</dbReference>
<dbReference type="AlphaFoldDB" id="A0A7R9YBJ9"/>
<feature type="domain" description="60S ribosomal export protein NMD3 OB-fold" evidence="10">
    <location>
        <begin position="308"/>
        <end position="407"/>
    </location>
</feature>
<comment type="similarity">
    <text evidence="1 7">Belongs to the NMD3 family.</text>
</comment>
<evidence type="ECO:0000256" key="3">
    <source>
        <dbReference type="ARBA" id="ARBA00022448"/>
    </source>
</evidence>
<feature type="compositionally biased region" description="Acidic residues" evidence="8">
    <location>
        <begin position="622"/>
        <end position="635"/>
    </location>
</feature>
<keyword evidence="4 7" id="KW-0963">Cytoplasm</keyword>
<feature type="compositionally biased region" description="Low complexity" evidence="8">
    <location>
        <begin position="581"/>
        <end position="618"/>
    </location>
</feature>
<evidence type="ECO:0000256" key="6">
    <source>
        <dbReference type="ARBA" id="ARBA00023242"/>
    </source>
</evidence>